<protein>
    <submittedName>
        <fullName evidence="5">Choice-of-anchor G family protein</fullName>
    </submittedName>
</protein>
<keyword evidence="6" id="KW-1185">Reference proteome</keyword>
<dbReference type="InterPro" id="IPR014756">
    <property type="entry name" value="Ig_E-set"/>
</dbReference>
<dbReference type="InterPro" id="IPR052387">
    <property type="entry name" value="Fibrocystin"/>
</dbReference>
<evidence type="ECO:0000313" key="6">
    <source>
        <dbReference type="Proteomes" id="UP001596039"/>
    </source>
</evidence>
<accession>A0ABW0NSD5</accession>
<dbReference type="SMART" id="SM00429">
    <property type="entry name" value="IPT"/>
    <property type="match status" value="2"/>
</dbReference>
<dbReference type="Pfam" id="PF01833">
    <property type="entry name" value="TIG"/>
    <property type="match status" value="2"/>
</dbReference>
<keyword evidence="2" id="KW-0472">Membrane</keyword>
<comment type="caution">
    <text evidence="5">The sequence shown here is derived from an EMBL/GenBank/DDBJ whole genome shotgun (WGS) entry which is preliminary data.</text>
</comment>
<keyword evidence="1 3" id="KW-0732">Signal</keyword>
<organism evidence="5 6">
    <name type="scientific">Lysinimonas soli</name>
    <dbReference type="NCBI Taxonomy" id="1074233"/>
    <lineage>
        <taxon>Bacteria</taxon>
        <taxon>Bacillati</taxon>
        <taxon>Actinomycetota</taxon>
        <taxon>Actinomycetes</taxon>
        <taxon>Micrococcales</taxon>
        <taxon>Microbacteriaceae</taxon>
        <taxon>Lysinimonas</taxon>
    </lineage>
</organism>
<dbReference type="RefSeq" id="WP_386740605.1">
    <property type="nucleotide sequence ID" value="NZ_JBHSMG010000002.1"/>
</dbReference>
<evidence type="ECO:0000256" key="3">
    <source>
        <dbReference type="SAM" id="SignalP"/>
    </source>
</evidence>
<evidence type="ECO:0000256" key="1">
    <source>
        <dbReference type="ARBA" id="ARBA00022729"/>
    </source>
</evidence>
<feature type="chain" id="PRO_5046321244" evidence="3">
    <location>
        <begin position="19"/>
        <end position="585"/>
    </location>
</feature>
<dbReference type="PANTHER" id="PTHR46769">
    <property type="entry name" value="POLYCYSTIC KIDNEY AND HEPATIC DISEASE 1 (AUTOSOMAL RECESSIVE)-LIKE 1"/>
    <property type="match status" value="1"/>
</dbReference>
<proteinExistence type="predicted"/>
<keyword evidence="2" id="KW-0812">Transmembrane</keyword>
<keyword evidence="2" id="KW-1133">Transmembrane helix</keyword>
<gene>
    <name evidence="5" type="ORF">ACFPJ4_11720</name>
</gene>
<dbReference type="CDD" id="cd00102">
    <property type="entry name" value="IPT"/>
    <property type="match status" value="1"/>
</dbReference>
<dbReference type="SUPFAM" id="SSF81296">
    <property type="entry name" value="E set domains"/>
    <property type="match status" value="2"/>
</dbReference>
<evidence type="ECO:0000256" key="2">
    <source>
        <dbReference type="SAM" id="Phobius"/>
    </source>
</evidence>
<feature type="domain" description="IPT/TIG" evidence="4">
    <location>
        <begin position="378"/>
        <end position="459"/>
    </location>
</feature>
<feature type="signal peptide" evidence="3">
    <location>
        <begin position="1"/>
        <end position="18"/>
    </location>
</feature>
<dbReference type="InterPro" id="IPR002909">
    <property type="entry name" value="IPT_dom"/>
</dbReference>
<dbReference type="InterPro" id="IPR047900">
    <property type="entry name" value="Choice_anch_G"/>
</dbReference>
<evidence type="ECO:0000259" key="4">
    <source>
        <dbReference type="SMART" id="SM00429"/>
    </source>
</evidence>
<evidence type="ECO:0000313" key="5">
    <source>
        <dbReference type="EMBL" id="MFC5502908.1"/>
    </source>
</evidence>
<dbReference type="PANTHER" id="PTHR46769:SF2">
    <property type="entry name" value="FIBROCYSTIN-L ISOFORM 2 PRECURSOR-RELATED"/>
    <property type="match status" value="1"/>
</dbReference>
<dbReference type="EMBL" id="JBHSMG010000002">
    <property type="protein sequence ID" value="MFC5502908.1"/>
    <property type="molecule type" value="Genomic_DNA"/>
</dbReference>
<dbReference type="Gene3D" id="2.60.40.10">
    <property type="entry name" value="Immunoglobulins"/>
    <property type="match status" value="2"/>
</dbReference>
<reference evidence="6" key="1">
    <citation type="journal article" date="2019" name="Int. J. Syst. Evol. Microbiol.">
        <title>The Global Catalogue of Microorganisms (GCM) 10K type strain sequencing project: providing services to taxonomists for standard genome sequencing and annotation.</title>
        <authorList>
            <consortium name="The Broad Institute Genomics Platform"/>
            <consortium name="The Broad Institute Genome Sequencing Center for Infectious Disease"/>
            <person name="Wu L."/>
            <person name="Ma J."/>
        </authorList>
    </citation>
    <scope>NUCLEOTIDE SEQUENCE [LARGE SCALE GENOMIC DNA]</scope>
    <source>
        <strain evidence="6">CGMCC 4.6997</strain>
    </source>
</reference>
<dbReference type="NCBIfam" id="NF033766">
    <property type="entry name" value="choice_anch_G"/>
    <property type="match status" value="1"/>
</dbReference>
<dbReference type="InterPro" id="IPR013783">
    <property type="entry name" value="Ig-like_fold"/>
</dbReference>
<feature type="transmembrane region" description="Helical" evidence="2">
    <location>
        <begin position="556"/>
        <end position="577"/>
    </location>
</feature>
<name>A0ABW0NSD5_9MICO</name>
<sequence>MVALLLAGFAALSVPAVAQGATPVVAQGAGRLLTAELANSGIDSLLALNGASAVDPYGLGNVTSDTPLDATALGLLHLQVSGVDLFGSSGIIQLGAVGQYAGANNDASSVAFSGTVSDASSLVGAGTVVTGSNVGTPGAGDSASIDVGTAQILGGTDLVDLQVGVGAVAASAAQTSGGTQSGAYTVSNLNVGVGGTVLGGTIGTLNTALAPVLAALSGLGVTVPNPLASGQLTVSLDDLLAAAGVANIGLLPPGTNLLAYLPLAVSTKLTTVVNTLLTDLNTAVSGLGLVDQLVVAPLLATAEGLITPILAALTTTLAAPLDAAVEALLQLDVNNQSSSGGAFTQNALTIGIGTAGSLARVRLANATVGPNAGIAGVTPTISGLTPTLGPESGGTSVVITGTNFTGATSVMFGATAATSFTVDSDTQITAVSPPHVPATVGVTVSNPAGTSNPGDFTFTPLISVTRVDPNVGPEGGGTAVTITGVCFTGATGVVFGGLPATAFTVVDDTTITVTTPPGTGLVDVTVHGSLGCGGDATLPNAFRYVRVALAMTGEEIAPMFGVAALFLVGGVLGLLLLRRPRRLDA</sequence>
<feature type="domain" description="IPT/TIG" evidence="4">
    <location>
        <begin position="461"/>
        <end position="545"/>
    </location>
</feature>
<dbReference type="Proteomes" id="UP001596039">
    <property type="component" value="Unassembled WGS sequence"/>
</dbReference>